<protein>
    <submittedName>
        <fullName evidence="1">Uncharacterized protein</fullName>
    </submittedName>
</protein>
<accession>X1CEG7</accession>
<reference evidence="1" key="1">
    <citation type="journal article" date="2014" name="Front. Microbiol.">
        <title>High frequency of phylogenetically diverse reductive dehalogenase-homologous genes in deep subseafloor sedimentary metagenomes.</title>
        <authorList>
            <person name="Kawai M."/>
            <person name="Futagami T."/>
            <person name="Toyoda A."/>
            <person name="Takaki Y."/>
            <person name="Nishi S."/>
            <person name="Hori S."/>
            <person name="Arai W."/>
            <person name="Tsubouchi T."/>
            <person name="Morono Y."/>
            <person name="Uchiyama I."/>
            <person name="Ito T."/>
            <person name="Fujiyama A."/>
            <person name="Inagaki F."/>
            <person name="Takami H."/>
        </authorList>
    </citation>
    <scope>NUCLEOTIDE SEQUENCE</scope>
    <source>
        <strain evidence="1">Expedition CK06-06</strain>
    </source>
</reference>
<name>X1CEG7_9ZZZZ</name>
<dbReference type="AlphaFoldDB" id="X1CEG7"/>
<comment type="caution">
    <text evidence="1">The sequence shown here is derived from an EMBL/GenBank/DDBJ whole genome shotgun (WGS) entry which is preliminary data.</text>
</comment>
<feature type="non-terminal residue" evidence="1">
    <location>
        <position position="44"/>
    </location>
</feature>
<evidence type="ECO:0000313" key="1">
    <source>
        <dbReference type="EMBL" id="GAH06022.1"/>
    </source>
</evidence>
<gene>
    <name evidence="1" type="ORF">S01H4_63867</name>
</gene>
<proteinExistence type="predicted"/>
<organism evidence="1">
    <name type="scientific">marine sediment metagenome</name>
    <dbReference type="NCBI Taxonomy" id="412755"/>
    <lineage>
        <taxon>unclassified sequences</taxon>
        <taxon>metagenomes</taxon>
        <taxon>ecological metagenomes</taxon>
    </lineage>
</organism>
<sequence>MFETRLSSYINAQKSVKWYYVSGSFSASKVTPDWKLEFDLDQSI</sequence>
<dbReference type="EMBL" id="BART01038548">
    <property type="protein sequence ID" value="GAH06022.1"/>
    <property type="molecule type" value="Genomic_DNA"/>
</dbReference>